<name>A0A2U1U590_9GAMM</name>
<dbReference type="InterPro" id="IPR043128">
    <property type="entry name" value="Rev_trsase/Diguanyl_cyclase"/>
</dbReference>
<dbReference type="Pfam" id="PF00990">
    <property type="entry name" value="GGDEF"/>
    <property type="match status" value="1"/>
</dbReference>
<evidence type="ECO:0000313" key="7">
    <source>
        <dbReference type="EMBL" id="PWC16831.1"/>
    </source>
</evidence>
<dbReference type="FunFam" id="3.30.70.270:FF:000001">
    <property type="entry name" value="Diguanylate cyclase domain protein"/>
    <property type="match status" value="1"/>
</dbReference>
<dbReference type="NCBIfam" id="TIGR00254">
    <property type="entry name" value="GGDEF"/>
    <property type="match status" value="1"/>
</dbReference>
<keyword evidence="5" id="KW-1133">Transmembrane helix</keyword>
<dbReference type="Proteomes" id="UP000296159">
    <property type="component" value="Unassembled WGS sequence"/>
</dbReference>
<proteinExistence type="predicted"/>
<keyword evidence="5" id="KW-0812">Transmembrane</keyword>
<dbReference type="GO" id="GO:1902201">
    <property type="term" value="P:negative regulation of bacterial-type flagellum-dependent cell motility"/>
    <property type="evidence" value="ECO:0007669"/>
    <property type="project" value="TreeGrafter"/>
</dbReference>
<evidence type="ECO:0000256" key="4">
    <source>
        <dbReference type="ARBA" id="ARBA00034247"/>
    </source>
</evidence>
<feature type="transmembrane region" description="Helical" evidence="5">
    <location>
        <begin position="42"/>
        <end position="63"/>
    </location>
</feature>
<keyword evidence="8" id="KW-1185">Reference proteome</keyword>
<dbReference type="InterPro" id="IPR050469">
    <property type="entry name" value="Diguanylate_Cyclase"/>
</dbReference>
<keyword evidence="5" id="KW-0472">Membrane</keyword>
<dbReference type="InterPro" id="IPR000160">
    <property type="entry name" value="GGDEF_dom"/>
</dbReference>
<dbReference type="PANTHER" id="PTHR45138:SF9">
    <property type="entry name" value="DIGUANYLATE CYCLASE DGCM-RELATED"/>
    <property type="match status" value="1"/>
</dbReference>
<evidence type="ECO:0000256" key="1">
    <source>
        <dbReference type="ARBA" id="ARBA00001946"/>
    </source>
</evidence>
<dbReference type="EC" id="2.7.7.65" evidence="3"/>
<feature type="domain" description="GGDEF" evidence="6">
    <location>
        <begin position="419"/>
        <end position="551"/>
    </location>
</feature>
<evidence type="ECO:0000313" key="8">
    <source>
        <dbReference type="Proteomes" id="UP000296159"/>
    </source>
</evidence>
<dbReference type="GO" id="GO:0052621">
    <property type="term" value="F:diguanylate cyclase activity"/>
    <property type="evidence" value="ECO:0007669"/>
    <property type="project" value="UniProtKB-EC"/>
</dbReference>
<comment type="cofactor">
    <cofactor evidence="1">
        <name>Mg(2+)</name>
        <dbReference type="ChEBI" id="CHEBI:18420"/>
    </cofactor>
</comment>
<evidence type="ECO:0000256" key="5">
    <source>
        <dbReference type="SAM" id="Phobius"/>
    </source>
</evidence>
<evidence type="ECO:0000256" key="3">
    <source>
        <dbReference type="ARBA" id="ARBA00012528"/>
    </source>
</evidence>
<dbReference type="PROSITE" id="PS50887">
    <property type="entry name" value="GGDEF"/>
    <property type="match status" value="1"/>
</dbReference>
<dbReference type="GO" id="GO:0005886">
    <property type="term" value="C:plasma membrane"/>
    <property type="evidence" value="ECO:0007669"/>
    <property type="project" value="TreeGrafter"/>
</dbReference>
<dbReference type="SMART" id="SM00267">
    <property type="entry name" value="GGDEF"/>
    <property type="match status" value="1"/>
</dbReference>
<dbReference type="SUPFAM" id="SSF55073">
    <property type="entry name" value="Nucleotide cyclase"/>
    <property type="match status" value="1"/>
</dbReference>
<reference evidence="7 8" key="1">
    <citation type="submission" date="2018-04" db="EMBL/GenBank/DDBJ databases">
        <title>Brenneria corticis sp.nov.</title>
        <authorList>
            <person name="Li Y."/>
        </authorList>
    </citation>
    <scope>NUCLEOTIDE SEQUENCE [LARGE SCALE GENOMIC DNA]</scope>
    <source>
        <strain evidence="7 8">CFCC 11842</strain>
    </source>
</reference>
<dbReference type="CDD" id="cd01949">
    <property type="entry name" value="GGDEF"/>
    <property type="match status" value="1"/>
</dbReference>
<gene>
    <name evidence="7" type="ORF">DDT56_08810</name>
</gene>
<dbReference type="GO" id="GO:0043709">
    <property type="term" value="P:cell adhesion involved in single-species biofilm formation"/>
    <property type="evidence" value="ECO:0007669"/>
    <property type="project" value="TreeGrafter"/>
</dbReference>
<dbReference type="SUPFAM" id="SSF103190">
    <property type="entry name" value="Sensory domain-like"/>
    <property type="match status" value="2"/>
</dbReference>
<dbReference type="Gene3D" id="3.30.450.20">
    <property type="entry name" value="PAS domain"/>
    <property type="match status" value="1"/>
</dbReference>
<accession>A0A2U1U590</accession>
<dbReference type="InterPro" id="IPR029787">
    <property type="entry name" value="Nucleotide_cyclase"/>
</dbReference>
<dbReference type="Gene3D" id="3.30.70.270">
    <property type="match status" value="1"/>
</dbReference>
<evidence type="ECO:0000259" key="6">
    <source>
        <dbReference type="PROSITE" id="PS50887"/>
    </source>
</evidence>
<dbReference type="EMBL" id="QDKH01000008">
    <property type="protein sequence ID" value="PWC16831.1"/>
    <property type="molecule type" value="Genomic_DNA"/>
</dbReference>
<protein>
    <recommendedName>
        <fullName evidence="3">diguanylate cyclase</fullName>
        <ecNumber evidence="3">2.7.7.65</ecNumber>
    </recommendedName>
</protein>
<dbReference type="AlphaFoldDB" id="A0A2U1U590"/>
<comment type="pathway">
    <text evidence="2">Purine metabolism; 3',5'-cyclic di-GMP biosynthesis.</text>
</comment>
<dbReference type="InterPro" id="IPR029151">
    <property type="entry name" value="Sensor-like_sf"/>
</dbReference>
<organism evidence="7 8">
    <name type="scientific">Brenneria corticis</name>
    <dbReference type="NCBI Taxonomy" id="2173106"/>
    <lineage>
        <taxon>Bacteria</taxon>
        <taxon>Pseudomonadati</taxon>
        <taxon>Pseudomonadota</taxon>
        <taxon>Gammaproteobacteria</taxon>
        <taxon>Enterobacterales</taxon>
        <taxon>Pectobacteriaceae</taxon>
        <taxon>Brenneria</taxon>
    </lineage>
</organism>
<sequence length="553" mass="62770">MTILTRFYRPYTSTYDSDHFYHRASLPNMLLKRFNHIGLRRLILLLAVTSALIMLINSFYASYRVQRQLLIDNTLEANRVYAAKLAATTDTFFKTSLQQLAYSAGEIADHMDDSDHLNQETRRIGLQSRSFNTVSIVDEHGVVKAAFPETFQWIGQKVTTAGVRQALQEKDQLISSPYSSVVNNLIVLVSAPIFSRDGRYQGFIGGSIHLEKPSILNELLDQHFYQDGSYIYVTDHFRKILYHKDPQQIGVVVHTSPIMDSHRESNGSRRMGDKPGQEMLVGYAVVPANRWEVLVLRPTSETLKPLDSLMMNVLRHTLPFAMLTLFGVWLLARLIAQPLWLLASSANKMDSQNVSDDIRKIRSWYFEATQLKQAMLIGIDLLQKKIGKLSYEAQTDPMTGLFNRRGMESILRYWQIGQKSFAIVALDIDSFKRVNDTYGHDVGDSVIGYLAQLIRNSSRDSDILCRSGGEEFLILLPEATMKIALEIAERLRNRVQQADIPSVGHITISLGVSLWAPHHQDITMERAFKMADEALYKAKQEGRNRVIAAADAR</sequence>
<comment type="catalytic activity">
    <reaction evidence="4">
        <text>2 GTP = 3',3'-c-di-GMP + 2 diphosphate</text>
        <dbReference type="Rhea" id="RHEA:24898"/>
        <dbReference type="ChEBI" id="CHEBI:33019"/>
        <dbReference type="ChEBI" id="CHEBI:37565"/>
        <dbReference type="ChEBI" id="CHEBI:58805"/>
        <dbReference type="EC" id="2.7.7.65"/>
    </reaction>
</comment>
<dbReference type="PANTHER" id="PTHR45138">
    <property type="entry name" value="REGULATORY COMPONENTS OF SENSORY TRANSDUCTION SYSTEM"/>
    <property type="match status" value="1"/>
</dbReference>
<evidence type="ECO:0000256" key="2">
    <source>
        <dbReference type="ARBA" id="ARBA00004665"/>
    </source>
</evidence>
<comment type="caution">
    <text evidence="7">The sequence shown here is derived from an EMBL/GenBank/DDBJ whole genome shotgun (WGS) entry which is preliminary data.</text>
</comment>